<dbReference type="STRING" id="410358.Mlab_1605"/>
<name>A2STW1_METLZ</name>
<accession>A2STW1</accession>
<dbReference type="HOGENOM" id="CLU_2032886_0_0_2"/>
<organism evidence="1 2">
    <name type="scientific">Methanocorpusculum labreanum (strain ATCC 43576 / DSM 4855 / Z)</name>
    <dbReference type="NCBI Taxonomy" id="410358"/>
    <lineage>
        <taxon>Archaea</taxon>
        <taxon>Methanobacteriati</taxon>
        <taxon>Methanobacteriota</taxon>
        <taxon>Stenosarchaea group</taxon>
        <taxon>Methanomicrobia</taxon>
        <taxon>Methanomicrobiales</taxon>
        <taxon>Methanocorpusculaceae</taxon>
        <taxon>Methanocorpusculum</taxon>
    </lineage>
</organism>
<dbReference type="EMBL" id="CP000559">
    <property type="protein sequence ID" value="ABN07767.1"/>
    <property type="molecule type" value="Genomic_DNA"/>
</dbReference>
<dbReference type="RefSeq" id="WP_011833970.1">
    <property type="nucleotide sequence ID" value="NC_008942.1"/>
</dbReference>
<dbReference type="AlphaFoldDB" id="A2STW1"/>
<sequence length="121" mass="13966">MPDYKVYIPEAKAGLLYQYKEQFGKDASPMIVGFMEQSVIQTPKIRENPEETTRFIYEIYFGDIENEREFSDLLGGRENMKAALLNRTAELCRKYPALYPEVIAQLNKDHPNLAKITGITQ</sequence>
<evidence type="ECO:0000313" key="2">
    <source>
        <dbReference type="Proteomes" id="UP000000365"/>
    </source>
</evidence>
<proteinExistence type="predicted"/>
<dbReference type="OrthoDB" id="372477at2157"/>
<evidence type="ECO:0000313" key="1">
    <source>
        <dbReference type="EMBL" id="ABN07767.1"/>
    </source>
</evidence>
<dbReference type="GeneID" id="4795609"/>
<keyword evidence="2" id="KW-1185">Reference proteome</keyword>
<reference evidence="1 2" key="1">
    <citation type="journal article" date="2009" name="Stand. Genomic Sci.">
        <title>Complete genome sequence of Methanocorpusculum labreanum type strain Z.</title>
        <authorList>
            <person name="Anderson I.J."/>
            <person name="Sieprawska-Lupa M."/>
            <person name="Goltsman E."/>
            <person name="Lapidus A."/>
            <person name="Copeland A."/>
            <person name="Glavina Del Rio T."/>
            <person name="Tice H."/>
            <person name="Dalin E."/>
            <person name="Barry K."/>
            <person name="Pitluck S."/>
            <person name="Hauser L."/>
            <person name="Land M."/>
            <person name="Lucas S."/>
            <person name="Richardson P."/>
            <person name="Whitman W.B."/>
            <person name="Kyrpides N.C."/>
        </authorList>
    </citation>
    <scope>NUCLEOTIDE SEQUENCE [LARGE SCALE GENOMIC DNA]</scope>
    <source>
        <strain evidence="2">ATCC 43576 / DSM 4855 / Z</strain>
    </source>
</reference>
<gene>
    <name evidence="1" type="ordered locus">Mlab_1605</name>
</gene>
<protein>
    <submittedName>
        <fullName evidence="1">Uncharacterized protein</fullName>
    </submittedName>
</protein>
<dbReference type="Proteomes" id="UP000000365">
    <property type="component" value="Chromosome"/>
</dbReference>
<dbReference type="KEGG" id="mla:Mlab_1605"/>